<evidence type="ECO:0000256" key="3">
    <source>
        <dbReference type="ARBA" id="ARBA00022737"/>
    </source>
</evidence>
<evidence type="ECO:0000256" key="2">
    <source>
        <dbReference type="ARBA" id="ARBA00022729"/>
    </source>
</evidence>
<dbReference type="PANTHER" id="PTHR44858:SF1">
    <property type="entry name" value="UDP-N-ACETYLGLUCOSAMINE--PEPTIDE N-ACETYLGLUCOSAMINYLTRANSFERASE SPINDLY-RELATED"/>
    <property type="match status" value="1"/>
</dbReference>
<name>A0A4U1B4L8_9GAMM</name>
<dbReference type="AlphaFoldDB" id="A0A4U1B4L8"/>
<dbReference type="Gene3D" id="1.25.40.10">
    <property type="entry name" value="Tetratricopeptide repeat domain"/>
    <property type="match status" value="1"/>
</dbReference>
<proteinExistence type="predicted"/>
<dbReference type="EMBL" id="SWDB01000029">
    <property type="protein sequence ID" value="TKB44405.1"/>
    <property type="molecule type" value="Genomic_DNA"/>
</dbReference>
<evidence type="ECO:0000256" key="4">
    <source>
        <dbReference type="ARBA" id="ARBA00022803"/>
    </source>
</evidence>
<evidence type="ECO:0000313" key="10">
    <source>
        <dbReference type="EMBL" id="TKB44405.1"/>
    </source>
</evidence>
<keyword evidence="11" id="KW-1185">Reference proteome</keyword>
<keyword evidence="7 10" id="KW-0449">Lipoprotein</keyword>
<sequence>MLNIQVRYILNLNFHRTFIILPLLLIGLAQGCSTTSGSASGISNLVIAEPMAINPQSELALARLSEILQRVEVTEEQRAKLFYDRGVIFDSVGLRSLASFDFQRALRIRPDLVDAYNFMGIHHTQRQEFNLAYEAFDSAIELEPDHQYAYLNRGIALYYGGRPEMAVKDIEKFQLQEQYDPYRMAWLYLVEYEIDPQAAQQHLQDNYDSLPHNSWANNILRLFLGEMTEGEFIDELTLGVTSNKELTDRLCEGYFYLGKYNLINDLPNNSANYFKLALSTNVYEFIEHRYAKLELDILTSKFAQPISESEVEDSPSDEQ</sequence>
<keyword evidence="5 8" id="KW-0472">Membrane</keyword>
<dbReference type="GO" id="GO:0009279">
    <property type="term" value="C:cell outer membrane"/>
    <property type="evidence" value="ECO:0007669"/>
    <property type="project" value="TreeGrafter"/>
</dbReference>
<keyword evidence="4 9" id="KW-0802">TPR repeat</keyword>
<dbReference type="OrthoDB" id="509324at2"/>
<keyword evidence="2" id="KW-0732">Signal</keyword>
<keyword evidence="6" id="KW-0564">Palmitate</keyword>
<keyword evidence="3" id="KW-0677">Repeat</keyword>
<dbReference type="NCBIfam" id="NF008391">
    <property type="entry name" value="PRK11189.1"/>
    <property type="match status" value="1"/>
</dbReference>
<dbReference type="PROSITE" id="PS50005">
    <property type="entry name" value="TPR"/>
    <property type="match status" value="1"/>
</dbReference>
<dbReference type="GO" id="GO:0005886">
    <property type="term" value="C:plasma membrane"/>
    <property type="evidence" value="ECO:0007669"/>
    <property type="project" value="UniProtKB-SubCell"/>
</dbReference>
<evidence type="ECO:0000313" key="11">
    <source>
        <dbReference type="Proteomes" id="UP000307999"/>
    </source>
</evidence>
<gene>
    <name evidence="10" type="primary">nlpI</name>
    <name evidence="10" type="ORF">E8M12_12185</name>
</gene>
<reference evidence="10 11" key="1">
    <citation type="submission" date="2019-04" db="EMBL/GenBank/DDBJ databases">
        <title>Thalassotalea guangxiensis sp. nov., isolated from sediment of the coastal wetland.</title>
        <authorList>
            <person name="Zheng S."/>
            <person name="Zhang D."/>
        </authorList>
    </citation>
    <scope>NUCLEOTIDE SEQUENCE [LARGE SCALE GENOMIC DNA]</scope>
    <source>
        <strain evidence="10 11">ZS-4</strain>
    </source>
</reference>
<comment type="subunit">
    <text evidence="8">Homodimer.</text>
</comment>
<dbReference type="InterPro" id="IPR011990">
    <property type="entry name" value="TPR-like_helical_dom_sf"/>
</dbReference>
<protein>
    <recommendedName>
        <fullName evidence="8">Lipoprotein NlpI</fullName>
    </recommendedName>
</protein>
<dbReference type="SMART" id="SM00028">
    <property type="entry name" value="TPR"/>
    <property type="match status" value="3"/>
</dbReference>
<comment type="function">
    <text evidence="8">May be involved in cell division.</text>
</comment>
<dbReference type="PANTHER" id="PTHR44858">
    <property type="entry name" value="TETRATRICOPEPTIDE REPEAT PROTEIN 6"/>
    <property type="match status" value="1"/>
</dbReference>
<dbReference type="SUPFAM" id="SSF48452">
    <property type="entry name" value="TPR-like"/>
    <property type="match status" value="1"/>
</dbReference>
<comment type="caution">
    <text evidence="10">The sequence shown here is derived from an EMBL/GenBank/DDBJ whole genome shotgun (WGS) entry which is preliminary data.</text>
</comment>
<dbReference type="GO" id="GO:0046813">
    <property type="term" value="P:receptor-mediated virion attachment to host cell"/>
    <property type="evidence" value="ECO:0007669"/>
    <property type="project" value="TreeGrafter"/>
</dbReference>
<evidence type="ECO:0000256" key="1">
    <source>
        <dbReference type="ARBA" id="ARBA00022475"/>
    </source>
</evidence>
<feature type="repeat" description="TPR" evidence="9">
    <location>
        <begin position="113"/>
        <end position="146"/>
    </location>
</feature>
<dbReference type="PIRSF" id="PIRSF004654">
    <property type="entry name" value="NlpI"/>
    <property type="match status" value="1"/>
</dbReference>
<evidence type="ECO:0000256" key="9">
    <source>
        <dbReference type="PROSITE-ProRule" id="PRU00339"/>
    </source>
</evidence>
<evidence type="ECO:0000256" key="8">
    <source>
        <dbReference type="PIRNR" id="PIRNR004654"/>
    </source>
</evidence>
<organism evidence="10 11">
    <name type="scientific">Thalassotalea mangrovi</name>
    <dbReference type="NCBI Taxonomy" id="2572245"/>
    <lineage>
        <taxon>Bacteria</taxon>
        <taxon>Pseudomonadati</taxon>
        <taxon>Pseudomonadota</taxon>
        <taxon>Gammaproteobacteria</taxon>
        <taxon>Alteromonadales</taxon>
        <taxon>Colwelliaceae</taxon>
        <taxon>Thalassotalea</taxon>
    </lineage>
</organism>
<evidence type="ECO:0000256" key="6">
    <source>
        <dbReference type="ARBA" id="ARBA00023139"/>
    </source>
</evidence>
<comment type="subcellular location">
    <subcellularLocation>
        <location evidence="8">Cell membrane</location>
    </subcellularLocation>
</comment>
<evidence type="ECO:0000256" key="5">
    <source>
        <dbReference type="ARBA" id="ARBA00023136"/>
    </source>
</evidence>
<dbReference type="InterPro" id="IPR019734">
    <property type="entry name" value="TPR_rpt"/>
</dbReference>
<dbReference type="InterPro" id="IPR050498">
    <property type="entry name" value="Ycf3"/>
</dbReference>
<accession>A0A4U1B4L8</accession>
<dbReference type="PROSITE" id="PS51257">
    <property type="entry name" value="PROKAR_LIPOPROTEIN"/>
    <property type="match status" value="1"/>
</dbReference>
<dbReference type="InterPro" id="IPR023605">
    <property type="entry name" value="Lipoprotein_NlpI"/>
</dbReference>
<dbReference type="Proteomes" id="UP000307999">
    <property type="component" value="Unassembled WGS sequence"/>
</dbReference>
<evidence type="ECO:0000256" key="7">
    <source>
        <dbReference type="ARBA" id="ARBA00023288"/>
    </source>
</evidence>
<keyword evidence="1 8" id="KW-1003">Cell membrane</keyword>